<sequence>MYSYSEINFANNSISYVYFPITSVTEGSIQVNISAIKGNHNVVITLKNILKYNLPSTRYVSENISNESISRLIGKMNSNGRLFDYTYQVSSDYAINNPLAPESFFKSNHIYNPFVISKLDTTDINLAIINS</sequence>
<organism evidence="1">
    <name type="scientific">Siphoviridae sp. ctiOl67</name>
    <dbReference type="NCBI Taxonomy" id="2825622"/>
    <lineage>
        <taxon>Viruses</taxon>
        <taxon>Duplodnaviria</taxon>
        <taxon>Heunggongvirae</taxon>
        <taxon>Uroviricota</taxon>
        <taxon>Caudoviricetes</taxon>
    </lineage>
</organism>
<proteinExistence type="predicted"/>
<reference evidence="1" key="1">
    <citation type="journal article" date="2021" name="Proc. Natl. Acad. Sci. U.S.A.">
        <title>A Catalog of Tens of Thousands of Viruses from Human Metagenomes Reveals Hidden Associations with Chronic Diseases.</title>
        <authorList>
            <person name="Tisza M.J."/>
            <person name="Buck C.B."/>
        </authorList>
    </citation>
    <scope>NUCLEOTIDE SEQUENCE</scope>
    <source>
        <strain evidence="1">CtiOl67</strain>
    </source>
</reference>
<dbReference type="EMBL" id="BK015666">
    <property type="protein sequence ID" value="DAE19009.1"/>
    <property type="molecule type" value="Genomic_DNA"/>
</dbReference>
<name>A0A8S5QJN7_9CAUD</name>
<accession>A0A8S5QJN7</accession>
<evidence type="ECO:0000313" key="1">
    <source>
        <dbReference type="EMBL" id="DAE19009.1"/>
    </source>
</evidence>
<protein>
    <submittedName>
        <fullName evidence="1">Uncharacterized protein</fullName>
    </submittedName>
</protein>